<feature type="domain" description="N-acetyltransferase" evidence="1">
    <location>
        <begin position="135"/>
        <end position="297"/>
    </location>
</feature>
<evidence type="ECO:0000313" key="3">
    <source>
        <dbReference type="Proteomes" id="UP000317650"/>
    </source>
</evidence>
<dbReference type="Pfam" id="PF00583">
    <property type="entry name" value="Acetyltransf_1"/>
    <property type="match status" value="1"/>
</dbReference>
<dbReference type="PANTHER" id="PTHR47876">
    <property type="entry name" value="OS08G0260000 PROTEIN"/>
    <property type="match status" value="1"/>
</dbReference>
<dbReference type="Gene3D" id="3.40.630.30">
    <property type="match status" value="1"/>
</dbReference>
<dbReference type="PROSITE" id="PS51186">
    <property type="entry name" value="GNAT"/>
    <property type="match status" value="1"/>
</dbReference>
<dbReference type="GO" id="GO:0009507">
    <property type="term" value="C:chloroplast"/>
    <property type="evidence" value="ECO:0007669"/>
    <property type="project" value="TreeGrafter"/>
</dbReference>
<dbReference type="EMBL" id="PYDT01000001">
    <property type="protein sequence ID" value="THU73897.1"/>
    <property type="molecule type" value="Genomic_DNA"/>
</dbReference>
<accession>A0A4S8KF77</accession>
<proteinExistence type="predicted"/>
<keyword evidence="3" id="KW-1185">Reference proteome</keyword>
<dbReference type="InterPro" id="IPR000182">
    <property type="entry name" value="GNAT_dom"/>
</dbReference>
<dbReference type="InterPro" id="IPR016181">
    <property type="entry name" value="Acyl_CoA_acyltransferase"/>
</dbReference>
<dbReference type="SUPFAM" id="SSF55729">
    <property type="entry name" value="Acyl-CoA N-acyltransferases (Nat)"/>
    <property type="match status" value="1"/>
</dbReference>
<reference evidence="2 3" key="1">
    <citation type="journal article" date="2019" name="Nat. Plants">
        <title>Genome sequencing of Musa balbisiana reveals subgenome evolution and function divergence in polyploid bananas.</title>
        <authorList>
            <person name="Yao X."/>
        </authorList>
    </citation>
    <scope>NUCLEOTIDE SEQUENCE [LARGE SCALE GENOMIC DNA]</scope>
    <source>
        <strain evidence="3">cv. DH-PKW</strain>
        <tissue evidence="2">Leaves</tissue>
    </source>
</reference>
<comment type="caution">
    <text evidence="2">The sequence shown here is derived from an EMBL/GenBank/DDBJ whole genome shotgun (WGS) entry which is preliminary data.</text>
</comment>
<evidence type="ECO:0000313" key="2">
    <source>
        <dbReference type="EMBL" id="THU73897.1"/>
    </source>
</evidence>
<dbReference type="Proteomes" id="UP000317650">
    <property type="component" value="Chromosome 4"/>
</dbReference>
<dbReference type="AlphaFoldDB" id="A0A4S8KF77"/>
<sequence length="311" mass="34738">MMALLSSSAATPPIRRHFDRRRRLLSSPIHLFRRLILPYPKPNPTCSASWRELGSLPFLCAPQIRPSLEVAGVAGVSPAAFRFCQQEPLALDAASLAVKECESDDELLAAVRLRVRTFYDEFDQSSGDQDQRRHLEEREFEALKDRIDGKRIGFKRVSCINATLPLSPLLGHANGLCSACTFSQNGEDRVVVATLDINQCLKLADELTGKRPEELGAGLMRAYLSNVCVAKELQRNGLGFAIVSKSKAVARRWGINDLYVHVAVDNEAALKLYGKSGFVYENEEPAWQARFLGRPRRFLLWADLSQIELVV</sequence>
<dbReference type="PANTHER" id="PTHR47876:SF2">
    <property type="entry name" value="GCN5-RELATED N-ACETYLTRANSFERASE 7, CHLOROPLASTIC"/>
    <property type="match status" value="1"/>
</dbReference>
<organism evidence="2 3">
    <name type="scientific">Musa balbisiana</name>
    <name type="common">Banana</name>
    <dbReference type="NCBI Taxonomy" id="52838"/>
    <lineage>
        <taxon>Eukaryota</taxon>
        <taxon>Viridiplantae</taxon>
        <taxon>Streptophyta</taxon>
        <taxon>Embryophyta</taxon>
        <taxon>Tracheophyta</taxon>
        <taxon>Spermatophyta</taxon>
        <taxon>Magnoliopsida</taxon>
        <taxon>Liliopsida</taxon>
        <taxon>Zingiberales</taxon>
        <taxon>Musaceae</taxon>
        <taxon>Musa</taxon>
    </lineage>
</organism>
<protein>
    <recommendedName>
        <fullName evidence="1">N-acetyltransferase domain-containing protein</fullName>
    </recommendedName>
</protein>
<name>A0A4S8KF77_MUSBA</name>
<dbReference type="STRING" id="52838.A0A4S8KF77"/>
<dbReference type="GO" id="GO:0016747">
    <property type="term" value="F:acyltransferase activity, transferring groups other than amino-acyl groups"/>
    <property type="evidence" value="ECO:0007669"/>
    <property type="project" value="InterPro"/>
</dbReference>
<dbReference type="CDD" id="cd04301">
    <property type="entry name" value="NAT_SF"/>
    <property type="match status" value="1"/>
</dbReference>
<evidence type="ECO:0000259" key="1">
    <source>
        <dbReference type="PROSITE" id="PS51186"/>
    </source>
</evidence>
<gene>
    <name evidence="2" type="ORF">C4D60_Mb04t27680</name>
</gene>